<evidence type="ECO:0000256" key="5">
    <source>
        <dbReference type="ARBA" id="ARBA00022448"/>
    </source>
</evidence>
<proteinExistence type="inferred from homology"/>
<gene>
    <name evidence="11" type="ORF">FUA23_13705</name>
</gene>
<evidence type="ECO:0000313" key="12">
    <source>
        <dbReference type="Proteomes" id="UP000321907"/>
    </source>
</evidence>
<dbReference type="Pfam" id="PF04973">
    <property type="entry name" value="NMN_transporter"/>
    <property type="match status" value="1"/>
</dbReference>
<dbReference type="RefSeq" id="WP_147931320.1">
    <property type="nucleotide sequence ID" value="NZ_VOXD01000020.1"/>
</dbReference>
<evidence type="ECO:0000256" key="2">
    <source>
        <dbReference type="ARBA" id="ARBA00004651"/>
    </source>
</evidence>
<keyword evidence="12" id="KW-1185">Reference proteome</keyword>
<dbReference type="AlphaFoldDB" id="A0A5C7FV37"/>
<dbReference type="InterPro" id="IPR006419">
    <property type="entry name" value="NMN_transpt_PnuC"/>
</dbReference>
<comment type="subcellular location">
    <subcellularLocation>
        <location evidence="2">Cell membrane</location>
        <topology evidence="2">Multi-pass membrane protein</topology>
    </subcellularLocation>
</comment>
<keyword evidence="7 10" id="KW-0812">Transmembrane</keyword>
<evidence type="ECO:0000256" key="1">
    <source>
        <dbReference type="ARBA" id="ARBA00002672"/>
    </source>
</evidence>
<feature type="transmembrane region" description="Helical" evidence="10">
    <location>
        <begin position="117"/>
        <end position="138"/>
    </location>
</feature>
<sequence>MTELYDQILASGPLDWLALIASLAYVWLAARDNNWCWLFAAISTSVWAWQSFVVYQLISDGFLQLFYLVMAGVGIWRWRRSKVGLKEQGTLRKDLLDDEVIKKPLTAIVRMTAAEHVYTILFGLIGGGAMYLFVSGVFTSAATLPDALTTAFSIATTFLLVWRRVENWLYWLVIDAVYVWIYLNTGAVLFALMMVINIGMALYGYIHWRQEMRSANTA</sequence>
<keyword evidence="8 10" id="KW-1133">Transmembrane helix</keyword>
<dbReference type="GO" id="GO:0005886">
    <property type="term" value="C:plasma membrane"/>
    <property type="evidence" value="ECO:0007669"/>
    <property type="project" value="UniProtKB-SubCell"/>
</dbReference>
<dbReference type="EMBL" id="VOXD01000020">
    <property type="protein sequence ID" value="TXF88717.1"/>
    <property type="molecule type" value="Genomic_DNA"/>
</dbReference>
<organism evidence="11 12">
    <name type="scientific">Neolewinella aurantiaca</name>
    <dbReference type="NCBI Taxonomy" id="2602767"/>
    <lineage>
        <taxon>Bacteria</taxon>
        <taxon>Pseudomonadati</taxon>
        <taxon>Bacteroidota</taxon>
        <taxon>Saprospiria</taxon>
        <taxon>Saprospirales</taxon>
        <taxon>Lewinellaceae</taxon>
        <taxon>Neolewinella</taxon>
    </lineage>
</organism>
<comment type="similarity">
    <text evidence="3">Belongs to the nicotinamide ribonucleoside (NR) uptake permease (TC 4.B.1) family.</text>
</comment>
<evidence type="ECO:0000256" key="9">
    <source>
        <dbReference type="ARBA" id="ARBA00023136"/>
    </source>
</evidence>
<reference evidence="11 12" key="1">
    <citation type="submission" date="2019-08" db="EMBL/GenBank/DDBJ databases">
        <title>Lewinella sp. strain SSH13 Genome sequencing and assembly.</title>
        <authorList>
            <person name="Kim I."/>
        </authorList>
    </citation>
    <scope>NUCLEOTIDE SEQUENCE [LARGE SCALE GENOMIC DNA]</scope>
    <source>
        <strain evidence="11 12">SSH13</strain>
    </source>
</reference>
<dbReference type="PANTHER" id="PTHR36122:SF2">
    <property type="entry name" value="NICOTINAMIDE RIBOSIDE TRANSPORTER PNUC"/>
    <property type="match status" value="1"/>
</dbReference>
<protein>
    <recommendedName>
        <fullName evidence="4">Nicotinamide riboside transporter PnuC</fullName>
    </recommendedName>
</protein>
<evidence type="ECO:0000256" key="7">
    <source>
        <dbReference type="ARBA" id="ARBA00022692"/>
    </source>
</evidence>
<comment type="function">
    <text evidence="1">Required for nicotinamide riboside transport across the inner membrane.</text>
</comment>
<evidence type="ECO:0000313" key="11">
    <source>
        <dbReference type="EMBL" id="TXF88717.1"/>
    </source>
</evidence>
<dbReference type="OrthoDB" id="9791248at2"/>
<evidence type="ECO:0000256" key="8">
    <source>
        <dbReference type="ARBA" id="ARBA00022989"/>
    </source>
</evidence>
<comment type="caution">
    <text evidence="11">The sequence shown here is derived from an EMBL/GenBank/DDBJ whole genome shotgun (WGS) entry which is preliminary data.</text>
</comment>
<dbReference type="NCBIfam" id="TIGR01528">
    <property type="entry name" value="NMN_trans_PnuC"/>
    <property type="match status" value="1"/>
</dbReference>
<dbReference type="GO" id="GO:0034257">
    <property type="term" value="F:nicotinamide riboside transmembrane transporter activity"/>
    <property type="evidence" value="ECO:0007669"/>
    <property type="project" value="InterPro"/>
</dbReference>
<feature type="transmembrane region" description="Helical" evidence="10">
    <location>
        <begin position="61"/>
        <end position="78"/>
    </location>
</feature>
<accession>A0A5C7FV37</accession>
<dbReference type="PANTHER" id="PTHR36122">
    <property type="entry name" value="NICOTINAMIDE RIBOSIDE TRANSPORTER PNUC"/>
    <property type="match status" value="1"/>
</dbReference>
<evidence type="ECO:0000256" key="6">
    <source>
        <dbReference type="ARBA" id="ARBA00022475"/>
    </source>
</evidence>
<keyword evidence="5" id="KW-0813">Transport</keyword>
<evidence type="ECO:0000256" key="10">
    <source>
        <dbReference type="SAM" id="Phobius"/>
    </source>
</evidence>
<feature type="transmembrane region" description="Helical" evidence="10">
    <location>
        <begin position="12"/>
        <end position="28"/>
    </location>
</feature>
<keyword evidence="9 10" id="KW-0472">Membrane</keyword>
<evidence type="ECO:0000256" key="3">
    <source>
        <dbReference type="ARBA" id="ARBA00006669"/>
    </source>
</evidence>
<name>A0A5C7FV37_9BACT</name>
<keyword evidence="6" id="KW-1003">Cell membrane</keyword>
<evidence type="ECO:0000256" key="4">
    <source>
        <dbReference type="ARBA" id="ARBA00017522"/>
    </source>
</evidence>
<dbReference type="Proteomes" id="UP000321907">
    <property type="component" value="Unassembled WGS sequence"/>
</dbReference>